<dbReference type="InterPro" id="IPR010562">
    <property type="entry name" value="Haemolymph_juvenile_hormone-bd"/>
</dbReference>
<dbReference type="PANTHER" id="PTHR11008">
    <property type="entry name" value="PROTEIN TAKEOUT-LIKE PROTEIN"/>
    <property type="match status" value="1"/>
</dbReference>
<dbReference type="GO" id="GO:0005615">
    <property type="term" value="C:extracellular space"/>
    <property type="evidence" value="ECO:0007669"/>
    <property type="project" value="TreeGrafter"/>
</dbReference>
<dbReference type="GeneID" id="119640012"/>
<dbReference type="Pfam" id="PF06585">
    <property type="entry name" value="JHBP"/>
    <property type="match status" value="1"/>
</dbReference>
<dbReference type="PANTHER" id="PTHR11008:SF41">
    <property type="entry name" value="RE70318P"/>
    <property type="match status" value="1"/>
</dbReference>
<name>A0A9C6DW77_9MUSC</name>
<dbReference type="InterPro" id="IPR038606">
    <property type="entry name" value="To_sf"/>
</dbReference>
<organism evidence="1 2">
    <name type="scientific">Glossina fuscipes</name>
    <dbReference type="NCBI Taxonomy" id="7396"/>
    <lineage>
        <taxon>Eukaryota</taxon>
        <taxon>Metazoa</taxon>
        <taxon>Ecdysozoa</taxon>
        <taxon>Arthropoda</taxon>
        <taxon>Hexapoda</taxon>
        <taxon>Insecta</taxon>
        <taxon>Pterygota</taxon>
        <taxon>Neoptera</taxon>
        <taxon>Endopterygota</taxon>
        <taxon>Diptera</taxon>
        <taxon>Brachycera</taxon>
        <taxon>Muscomorpha</taxon>
        <taxon>Hippoboscoidea</taxon>
        <taxon>Glossinidae</taxon>
        <taxon>Glossina</taxon>
    </lineage>
</organism>
<dbReference type="Proteomes" id="UP000092443">
    <property type="component" value="Unplaced"/>
</dbReference>
<keyword evidence="1" id="KW-1185">Reference proteome</keyword>
<reference evidence="2" key="1">
    <citation type="submission" date="2025-08" db="UniProtKB">
        <authorList>
            <consortium name="RefSeq"/>
        </authorList>
    </citation>
    <scope>IDENTIFICATION</scope>
    <source>
        <tissue evidence="2">Whole body pupa</tissue>
    </source>
</reference>
<protein>
    <submittedName>
        <fullName evidence="2">Protein takeout-like</fullName>
    </submittedName>
</protein>
<dbReference type="RefSeq" id="XP_037893718.1">
    <property type="nucleotide sequence ID" value="XM_038037790.1"/>
</dbReference>
<proteinExistence type="predicted"/>
<dbReference type="KEGG" id="gfs:119640012"/>
<evidence type="ECO:0000313" key="2">
    <source>
        <dbReference type="RefSeq" id="XP_037893718.1"/>
    </source>
</evidence>
<dbReference type="AlphaFoldDB" id="A0A9C6DW77"/>
<gene>
    <name evidence="2" type="primary">LOC119640012</name>
</gene>
<accession>A0A9C6DW77</accession>
<dbReference type="Gene3D" id="3.15.10.30">
    <property type="entry name" value="Haemolymph juvenile hormone binding protein"/>
    <property type="match status" value="1"/>
</dbReference>
<sequence>MQGEGKSNITFVDAEFRIDFTGAPEESDGNTYMKLENFHCYADPKSIIFDFENLFNGDKALGDNMNKFLNENWKEIFTELEDSLDKEFGVVVGKVVHKVLAKYPYAKYFNE</sequence>
<evidence type="ECO:0000313" key="1">
    <source>
        <dbReference type="Proteomes" id="UP000092443"/>
    </source>
</evidence>